<sequence length="202" mass="22293">MLSSLSKLIRGHVAVCDVATIRQHDTTTTGHNHNRTTPLGTRTVPCHDATTSTHQHQQPPTKTSAHNTTTTKSAHPRTMPTAPHGPTTHEPPPTTTNAHECPQHDNECPRMPMHDNECPQAQRANDNAKTNETATQPHGCQYSTPPTTNDPERPHTEDSARVNGNGQRRAQTIQMNEDNSPVEQGDDGEEEDQLFNDKDHVH</sequence>
<reference evidence="2 3" key="1">
    <citation type="journal article" date="2008" name="Nature">
        <title>The genome of Laccaria bicolor provides insights into mycorrhizal symbiosis.</title>
        <authorList>
            <person name="Martin F."/>
            <person name="Aerts A."/>
            <person name="Ahren D."/>
            <person name="Brun A."/>
            <person name="Danchin E.G.J."/>
            <person name="Duchaussoy F."/>
            <person name="Gibon J."/>
            <person name="Kohler A."/>
            <person name="Lindquist E."/>
            <person name="Pereda V."/>
            <person name="Salamov A."/>
            <person name="Shapiro H.J."/>
            <person name="Wuyts J."/>
            <person name="Blaudez D."/>
            <person name="Buee M."/>
            <person name="Brokstein P."/>
            <person name="Canbaeck B."/>
            <person name="Cohen D."/>
            <person name="Courty P.E."/>
            <person name="Coutinho P.M."/>
            <person name="Delaruelle C."/>
            <person name="Detter J.C."/>
            <person name="Deveau A."/>
            <person name="DiFazio S."/>
            <person name="Duplessis S."/>
            <person name="Fraissinet-Tachet L."/>
            <person name="Lucic E."/>
            <person name="Frey-Klett P."/>
            <person name="Fourrey C."/>
            <person name="Feussner I."/>
            <person name="Gay G."/>
            <person name="Grimwood J."/>
            <person name="Hoegger P.J."/>
            <person name="Jain P."/>
            <person name="Kilaru S."/>
            <person name="Labbe J."/>
            <person name="Lin Y.C."/>
            <person name="Legue V."/>
            <person name="Le Tacon F."/>
            <person name="Marmeisse R."/>
            <person name="Melayah D."/>
            <person name="Montanini B."/>
            <person name="Muratet M."/>
            <person name="Nehls U."/>
            <person name="Niculita-Hirzel H."/>
            <person name="Oudot-Le Secq M.P."/>
            <person name="Peter M."/>
            <person name="Quesneville H."/>
            <person name="Rajashekar B."/>
            <person name="Reich M."/>
            <person name="Rouhier N."/>
            <person name="Schmutz J."/>
            <person name="Yin T."/>
            <person name="Chalot M."/>
            <person name="Henrissat B."/>
            <person name="Kuees U."/>
            <person name="Lucas S."/>
            <person name="Van de Peer Y."/>
            <person name="Podila G.K."/>
            <person name="Polle A."/>
            <person name="Pukkila P.J."/>
            <person name="Richardson P.M."/>
            <person name="Rouze P."/>
            <person name="Sanders I.R."/>
            <person name="Stajich J.E."/>
            <person name="Tunlid A."/>
            <person name="Tuskan G."/>
            <person name="Grigoriev I.V."/>
        </authorList>
    </citation>
    <scope>NUCLEOTIDE SEQUENCE [LARGE SCALE GENOMIC DNA]</scope>
    <source>
        <strain evidence="3">S238N-H82 / ATCC MYA-4686</strain>
    </source>
</reference>
<evidence type="ECO:0000256" key="1">
    <source>
        <dbReference type="SAM" id="MobiDB-lite"/>
    </source>
</evidence>
<feature type="compositionally biased region" description="Polar residues" evidence="1">
    <location>
        <begin position="162"/>
        <end position="182"/>
    </location>
</feature>
<evidence type="ECO:0000313" key="3">
    <source>
        <dbReference type="Proteomes" id="UP000001194"/>
    </source>
</evidence>
<dbReference type="Proteomes" id="UP000001194">
    <property type="component" value="Unassembled WGS sequence"/>
</dbReference>
<organism evidence="3">
    <name type="scientific">Laccaria bicolor (strain S238N-H82 / ATCC MYA-4686)</name>
    <name type="common">Bicoloured deceiver</name>
    <name type="synonym">Laccaria laccata var. bicolor</name>
    <dbReference type="NCBI Taxonomy" id="486041"/>
    <lineage>
        <taxon>Eukaryota</taxon>
        <taxon>Fungi</taxon>
        <taxon>Dikarya</taxon>
        <taxon>Basidiomycota</taxon>
        <taxon>Agaricomycotina</taxon>
        <taxon>Agaricomycetes</taxon>
        <taxon>Agaricomycetidae</taxon>
        <taxon>Agaricales</taxon>
        <taxon>Agaricineae</taxon>
        <taxon>Hydnangiaceae</taxon>
        <taxon>Laccaria</taxon>
    </lineage>
</organism>
<dbReference type="KEGG" id="lbc:LACBIDRAFT_334209"/>
<accession>B0DYG9</accession>
<dbReference type="InParanoid" id="B0DYG9"/>
<proteinExistence type="predicted"/>
<feature type="compositionally biased region" description="Polar residues" evidence="1">
    <location>
        <begin position="122"/>
        <end position="149"/>
    </location>
</feature>
<feature type="compositionally biased region" description="Basic and acidic residues" evidence="1">
    <location>
        <begin position="150"/>
        <end position="160"/>
    </location>
</feature>
<gene>
    <name evidence="2" type="ORF">LACBIDRAFT_334209</name>
</gene>
<feature type="compositionally biased region" description="Low complexity" evidence="1">
    <location>
        <begin position="50"/>
        <end position="73"/>
    </location>
</feature>
<evidence type="ECO:0000313" key="2">
    <source>
        <dbReference type="EMBL" id="EDR00436.1"/>
    </source>
</evidence>
<feature type="region of interest" description="Disordered" evidence="1">
    <location>
        <begin position="26"/>
        <end position="202"/>
    </location>
</feature>
<dbReference type="AlphaFoldDB" id="B0DYG9"/>
<dbReference type="RefSeq" id="XP_001888995.1">
    <property type="nucleotide sequence ID" value="XM_001888960.1"/>
</dbReference>
<feature type="compositionally biased region" description="Low complexity" evidence="1">
    <location>
        <begin position="26"/>
        <end position="37"/>
    </location>
</feature>
<dbReference type="GeneID" id="6084637"/>
<dbReference type="EMBL" id="DS547150">
    <property type="protein sequence ID" value="EDR00436.1"/>
    <property type="molecule type" value="Genomic_DNA"/>
</dbReference>
<dbReference type="HOGENOM" id="CLU_1354828_0_0_1"/>
<keyword evidence="3" id="KW-1185">Reference proteome</keyword>
<feature type="compositionally biased region" description="Acidic residues" evidence="1">
    <location>
        <begin position="184"/>
        <end position="194"/>
    </location>
</feature>
<protein>
    <submittedName>
        <fullName evidence="2">Predicted protein</fullName>
    </submittedName>
</protein>
<name>B0DYG9_LACBS</name>
<feature type="compositionally biased region" description="Basic and acidic residues" evidence="1">
    <location>
        <begin position="101"/>
        <end position="117"/>
    </location>
</feature>